<dbReference type="EMBL" id="CP015378">
    <property type="protein sequence ID" value="ANC77189.1"/>
    <property type="molecule type" value="Genomic_DNA"/>
</dbReference>
<sequence>MKKVLIIVGILIMMAITNPDKTEFVIFAEGLALNKSEGFIEEVAAYLFAEKTAEIVTESQNYVIFSIYTLPGVDGKDINFIGLFDNFFPIGSVNINLDTVVGFCGTILLMLILLRVVRKMISKDEIDEEKNEIQS</sequence>
<gene>
    <name evidence="2" type="ORF">ABE65_010395</name>
</gene>
<dbReference type="Proteomes" id="UP000076623">
    <property type="component" value="Chromosome"/>
</dbReference>
<dbReference type="STRING" id="1221500.ABE65_010395"/>
<evidence type="ECO:0000256" key="1">
    <source>
        <dbReference type="SAM" id="Phobius"/>
    </source>
</evidence>
<evidence type="ECO:0000313" key="2">
    <source>
        <dbReference type="EMBL" id="ANC77189.1"/>
    </source>
</evidence>
<protein>
    <submittedName>
        <fullName evidence="2">Uncharacterized protein</fullName>
    </submittedName>
</protein>
<proteinExistence type="predicted"/>
<reference evidence="2 3" key="1">
    <citation type="submission" date="2016-04" db="EMBL/GenBank/DDBJ databases">
        <title>Complete genome sequence of Fictibacillus phosphorivorans G25-29, a strain toxic to nematodes.</title>
        <authorList>
            <person name="Zheng Z."/>
        </authorList>
    </citation>
    <scope>NUCLEOTIDE SEQUENCE [LARGE SCALE GENOMIC DNA]</scope>
    <source>
        <strain evidence="2 3">G25-29</strain>
    </source>
</reference>
<accession>A0A168W031</accession>
<organism evidence="2 3">
    <name type="scientific">Fictibacillus phosphorivorans</name>
    <dbReference type="NCBI Taxonomy" id="1221500"/>
    <lineage>
        <taxon>Bacteria</taxon>
        <taxon>Bacillati</taxon>
        <taxon>Bacillota</taxon>
        <taxon>Bacilli</taxon>
        <taxon>Bacillales</taxon>
        <taxon>Fictibacillaceae</taxon>
        <taxon>Fictibacillus</taxon>
    </lineage>
</organism>
<keyword evidence="1" id="KW-0472">Membrane</keyword>
<keyword evidence="3" id="KW-1185">Reference proteome</keyword>
<keyword evidence="1" id="KW-1133">Transmembrane helix</keyword>
<name>A0A168W031_9BACL</name>
<feature type="transmembrane region" description="Helical" evidence="1">
    <location>
        <begin position="95"/>
        <end position="114"/>
    </location>
</feature>
<evidence type="ECO:0000313" key="3">
    <source>
        <dbReference type="Proteomes" id="UP000076623"/>
    </source>
</evidence>
<dbReference type="AlphaFoldDB" id="A0A168W031"/>
<dbReference type="KEGG" id="fpn:ABE65_010395"/>
<dbReference type="RefSeq" id="WP_066394461.1">
    <property type="nucleotide sequence ID" value="NZ_CP015378.1"/>
</dbReference>
<keyword evidence="1" id="KW-0812">Transmembrane</keyword>